<sequence>MVLVVISSSGFVVRRFSGGASSRYPGGVVFACGSCRLLGGSFPALIGDQVTSLCDLSVPSGVVASRFLLRRGLVCAGVFCYHGGESPVISCMCLRVRASAFLMELALCVMDCLSLFGTGDGLEQSRVFLFGSRGLQVCGDPRGAAFPLYAGLKASGRGFGGAYNPLSAWIALLLKSIR</sequence>
<organism evidence="1 2">
    <name type="scientific">Brassica cretica</name>
    <name type="common">Mustard</name>
    <dbReference type="NCBI Taxonomy" id="69181"/>
    <lineage>
        <taxon>Eukaryota</taxon>
        <taxon>Viridiplantae</taxon>
        <taxon>Streptophyta</taxon>
        <taxon>Embryophyta</taxon>
        <taxon>Tracheophyta</taxon>
        <taxon>Spermatophyta</taxon>
        <taxon>Magnoliopsida</taxon>
        <taxon>eudicotyledons</taxon>
        <taxon>Gunneridae</taxon>
        <taxon>Pentapetalae</taxon>
        <taxon>rosids</taxon>
        <taxon>malvids</taxon>
        <taxon>Brassicales</taxon>
        <taxon>Brassicaceae</taxon>
        <taxon>Brassiceae</taxon>
        <taxon>Brassica</taxon>
    </lineage>
</organism>
<evidence type="ECO:0000313" key="2">
    <source>
        <dbReference type="Proteomes" id="UP000712600"/>
    </source>
</evidence>
<name>A0A8S9PP16_BRACR</name>
<proteinExistence type="predicted"/>
<dbReference type="AlphaFoldDB" id="A0A8S9PP16"/>
<dbReference type="EMBL" id="QGKX02001347">
    <property type="protein sequence ID" value="KAF3525473.1"/>
    <property type="molecule type" value="Genomic_DNA"/>
</dbReference>
<comment type="caution">
    <text evidence="1">The sequence shown here is derived from an EMBL/GenBank/DDBJ whole genome shotgun (WGS) entry which is preliminary data.</text>
</comment>
<evidence type="ECO:0000313" key="1">
    <source>
        <dbReference type="EMBL" id="KAF3525473.1"/>
    </source>
</evidence>
<gene>
    <name evidence="1" type="ORF">F2Q69_00049065</name>
</gene>
<reference evidence="1" key="1">
    <citation type="submission" date="2019-12" db="EMBL/GenBank/DDBJ databases">
        <title>Genome sequencing and annotation of Brassica cretica.</title>
        <authorList>
            <person name="Studholme D.J."/>
            <person name="Sarris P."/>
        </authorList>
    </citation>
    <scope>NUCLEOTIDE SEQUENCE</scope>
    <source>
        <strain evidence="1">PFS-109/04</strain>
        <tissue evidence="1">Leaf</tissue>
    </source>
</reference>
<protein>
    <submittedName>
        <fullName evidence="1">Uncharacterized protein</fullName>
    </submittedName>
</protein>
<dbReference type="Proteomes" id="UP000712600">
    <property type="component" value="Unassembled WGS sequence"/>
</dbReference>
<accession>A0A8S9PP16</accession>